<sequence length="203" mass="22437">MTQTTQTEITMKKKMLLLMGIISFGISYAQVGINTQTPHASAALEVVSPGNNKGVLISRMNTNQKQAITSPAEGLIVYDTDKKCLSQNVGTELSPIWICLTQNQTRFFYMPAVAIDASTIVTGRTLDLYTEYKTQFGSPDAKSTSAPGGIPYFPSANDLYYYITYYDPSVIKINTVDDDGKVSYDILKEADYQSFMNVVFVVK</sequence>
<gene>
    <name evidence="1" type="ORF">SAMN05444362_10467</name>
</gene>
<organism evidence="1 2">
    <name type="scientific">Dysgonomonas macrotermitis</name>
    <dbReference type="NCBI Taxonomy" id="1346286"/>
    <lineage>
        <taxon>Bacteria</taxon>
        <taxon>Pseudomonadati</taxon>
        <taxon>Bacteroidota</taxon>
        <taxon>Bacteroidia</taxon>
        <taxon>Bacteroidales</taxon>
        <taxon>Dysgonomonadaceae</taxon>
        <taxon>Dysgonomonas</taxon>
    </lineage>
</organism>
<reference evidence="2" key="1">
    <citation type="submission" date="2016-11" db="EMBL/GenBank/DDBJ databases">
        <authorList>
            <person name="Varghese N."/>
            <person name="Submissions S."/>
        </authorList>
    </citation>
    <scope>NUCLEOTIDE SEQUENCE [LARGE SCALE GENOMIC DNA]</scope>
    <source>
        <strain evidence="2">DSM 27370</strain>
    </source>
</reference>
<dbReference type="AlphaFoldDB" id="A0A1M4ZEP8"/>
<dbReference type="EMBL" id="FQUC01000004">
    <property type="protein sequence ID" value="SHF16448.1"/>
    <property type="molecule type" value="Genomic_DNA"/>
</dbReference>
<protein>
    <submittedName>
        <fullName evidence="1">Uncharacterized protein</fullName>
    </submittedName>
</protein>
<keyword evidence="2" id="KW-1185">Reference proteome</keyword>
<accession>A0A1M4ZEP8</accession>
<proteinExistence type="predicted"/>
<dbReference type="Proteomes" id="UP000184480">
    <property type="component" value="Unassembled WGS sequence"/>
</dbReference>
<name>A0A1M4ZEP8_9BACT</name>
<dbReference type="STRING" id="1346286.SAMN05444362_10467"/>
<evidence type="ECO:0000313" key="2">
    <source>
        <dbReference type="Proteomes" id="UP000184480"/>
    </source>
</evidence>
<evidence type="ECO:0000313" key="1">
    <source>
        <dbReference type="EMBL" id="SHF16448.1"/>
    </source>
</evidence>